<comment type="caution">
    <text evidence="1">The sequence shown here is derived from an EMBL/GenBank/DDBJ whole genome shotgun (WGS) entry which is preliminary data.</text>
</comment>
<proteinExistence type="predicted"/>
<feature type="non-terminal residue" evidence="1">
    <location>
        <position position="1"/>
    </location>
</feature>
<dbReference type="AlphaFoldDB" id="A0A5J9WN78"/>
<organism evidence="1 2">
    <name type="scientific">Eragrostis curvula</name>
    <name type="common">weeping love grass</name>
    <dbReference type="NCBI Taxonomy" id="38414"/>
    <lineage>
        <taxon>Eukaryota</taxon>
        <taxon>Viridiplantae</taxon>
        <taxon>Streptophyta</taxon>
        <taxon>Embryophyta</taxon>
        <taxon>Tracheophyta</taxon>
        <taxon>Spermatophyta</taxon>
        <taxon>Magnoliopsida</taxon>
        <taxon>Liliopsida</taxon>
        <taxon>Poales</taxon>
        <taxon>Poaceae</taxon>
        <taxon>PACMAD clade</taxon>
        <taxon>Chloridoideae</taxon>
        <taxon>Eragrostideae</taxon>
        <taxon>Eragrostidinae</taxon>
        <taxon>Eragrostis</taxon>
    </lineage>
</organism>
<dbReference type="Proteomes" id="UP000324897">
    <property type="component" value="Chromosome 6"/>
</dbReference>
<accession>A0A5J9WN78</accession>
<sequence length="168" mass="19245">MGIYADELLEPLEERGTQRPWVFDLEELGRGIRLRLQRLFRSAYGDRVVLAVKRLNHRSLQVQDSSDFGSMGRDSNAGYQSADMLDDEGTSAIQCIQPWKRRARRHQELLHCRGSKMDAIVYFYTDSIPGGASLSTAFAIKIQSNDMQQSREMQANRVARAFIRFRAT</sequence>
<name>A0A5J9WN78_9POAL</name>
<reference evidence="1 2" key="1">
    <citation type="journal article" date="2019" name="Sci. Rep.">
        <title>A high-quality genome of Eragrostis curvula grass provides insights into Poaceae evolution and supports new strategies to enhance forage quality.</title>
        <authorList>
            <person name="Carballo J."/>
            <person name="Santos B.A.C.M."/>
            <person name="Zappacosta D."/>
            <person name="Garbus I."/>
            <person name="Selva J.P."/>
            <person name="Gallo C.A."/>
            <person name="Diaz A."/>
            <person name="Albertini E."/>
            <person name="Caccamo M."/>
            <person name="Echenique V."/>
        </authorList>
    </citation>
    <scope>NUCLEOTIDE SEQUENCE [LARGE SCALE GENOMIC DNA]</scope>
    <source>
        <strain evidence="2">cv. Victoria</strain>
        <tissue evidence="1">Leaf</tissue>
    </source>
</reference>
<evidence type="ECO:0000313" key="2">
    <source>
        <dbReference type="Proteomes" id="UP000324897"/>
    </source>
</evidence>
<evidence type="ECO:0000313" key="1">
    <source>
        <dbReference type="EMBL" id="TVU49416.1"/>
    </source>
</evidence>
<protein>
    <submittedName>
        <fullName evidence="1">Uncharacterized protein</fullName>
    </submittedName>
</protein>
<dbReference type="EMBL" id="RWGY01000002">
    <property type="protein sequence ID" value="TVU49416.1"/>
    <property type="molecule type" value="Genomic_DNA"/>
</dbReference>
<gene>
    <name evidence="1" type="ORF">EJB05_00725</name>
</gene>
<dbReference type="Gramene" id="TVU49416">
    <property type="protein sequence ID" value="TVU49416"/>
    <property type="gene ID" value="EJB05_00725"/>
</dbReference>
<keyword evidence="2" id="KW-1185">Reference proteome</keyword>